<evidence type="ECO:0000313" key="1">
    <source>
        <dbReference type="EMBL" id="MCS5736432.1"/>
    </source>
</evidence>
<feature type="non-terminal residue" evidence="1">
    <location>
        <position position="1"/>
    </location>
</feature>
<dbReference type="Proteomes" id="UP001165586">
    <property type="component" value="Unassembled WGS sequence"/>
</dbReference>
<protein>
    <recommendedName>
        <fullName evidence="3">Portal protein</fullName>
    </recommendedName>
</protein>
<dbReference type="RefSeq" id="WP_259542363.1">
    <property type="nucleotide sequence ID" value="NZ_JANLCJ010000027.1"/>
</dbReference>
<keyword evidence="2" id="KW-1185">Reference proteome</keyword>
<proteinExistence type="predicted"/>
<reference evidence="1" key="1">
    <citation type="submission" date="2022-08" db="EMBL/GenBank/DDBJ databases">
        <authorList>
            <person name="Deng Y."/>
            <person name="Han X.-F."/>
            <person name="Zhang Y.-Q."/>
        </authorList>
    </citation>
    <scope>NUCLEOTIDE SEQUENCE</scope>
    <source>
        <strain evidence="1">CPCC 203386</strain>
    </source>
</reference>
<evidence type="ECO:0000313" key="2">
    <source>
        <dbReference type="Proteomes" id="UP001165586"/>
    </source>
</evidence>
<organism evidence="1 2">
    <name type="scientific">Herbiconiux daphne</name>
    <dbReference type="NCBI Taxonomy" id="2970914"/>
    <lineage>
        <taxon>Bacteria</taxon>
        <taxon>Bacillati</taxon>
        <taxon>Actinomycetota</taxon>
        <taxon>Actinomycetes</taxon>
        <taxon>Micrococcales</taxon>
        <taxon>Microbacteriaceae</taxon>
        <taxon>Herbiconiux</taxon>
    </lineage>
</organism>
<comment type="caution">
    <text evidence="1">The sequence shown here is derived from an EMBL/GenBank/DDBJ whole genome shotgun (WGS) entry which is preliminary data.</text>
</comment>
<gene>
    <name evidence="1" type="ORF">N1032_22105</name>
</gene>
<evidence type="ECO:0008006" key="3">
    <source>
        <dbReference type="Google" id="ProtNLM"/>
    </source>
</evidence>
<dbReference type="EMBL" id="JANLCJ010000027">
    <property type="protein sequence ID" value="MCS5736432.1"/>
    <property type="molecule type" value="Genomic_DNA"/>
</dbReference>
<sequence>ILPSASGLLKMAQKMVNMLPNEVEKSKIIFAFNEYLNSSQGAKEFEKEVIEGGSSTFSTTDPDNVIGNAVSTLSGISTSVDMLQRVVGFIDGRIRELSFMFRDHGSDTRKNEYDLLIFNQKAFEYMTAKLKFRQRQLQKLIDMIALIEGVETKQIKLVMSEFEQNRIDNLNAIAELKKAQADQARGIATKNLAEAESLKNGMLEPVDPKANVTGLNEVTQGE</sequence>
<accession>A0ABT2H934</accession>
<name>A0ABT2H934_9MICO</name>